<sequence length="902" mass="97636">MHEAGKRHVIPRRKRQSRPQMNLEARASGTALVPSGEGAPTNSLRSASQQGDTAAVRTVLVVGTGESNASEGAFSNTGYVHHVSASTLNIIQQRTPREPAPWPHQVGVIPPRAQAFQERPEAALLRSAVEGGGTAVLHQSEQSGDIPGKVLAGMGGVGKTQLAADYARAAWDTGDLDVLVWITASTRLSVVSSYARAGRDLCRADRDDSEEAARAFVAWLTPKAGGQACRWLVVLDDLVDPDDLQGLWPPASPHGQTLVTTRRRDAALLGGGRHLIKVGVYTDTEAAEYLRASLADHNRSETTRELQALAHDLGHLPLALAQAAAYLADSGKDTEAYRSLLADRGTLLADTVPERLPDGQDDPWAAAWSLSVDRADSIRPVGLARPVLNLAAVLDANGIPQCVLTSQPVLDYLTDYRTRRHSRARRWLALLVKWCTPVRQLTTPDEVIGALRALHRLSLIDHVRAGDIEEVRVHQLIQRAVRSPFASHELTRVARVAADALLAVWPEFGRHATSVQDLRANVETLTHCADEALYQPDAHEVLYRAGRSLGDAGQVTAAVQHFERLVDTTTHRFGIDGPDTLAARGNLAYWRGRSGNVRGAIVAFEQLCIDRARVLGEYHPNTLAARGNLSRWTGEAGDVAGAVSAYEDLLLDQERELGPDHPETLTTRHNLAYWRGQSGDIAGAVEACQELLADEARVFGKDHPETLSARANLARWKGEAGDSAGAAAAFEQLLADRQRVLGNNHPETLVTRGDLARWQGEAGELSRAVGGFEALLADAIKVLGEDHPETLATRGNLARWQGENGDPAGAAAATDKLLPDMTRILGKDHPHTLTARHNLARWQGEAGDPVGAWKALQQLLADRQRVLGGNHPQTHATAHSLTEWRQRANVPDRSDRDSGDRT</sequence>
<accession>A0A918HLY8</accession>
<evidence type="ECO:0000259" key="2">
    <source>
        <dbReference type="Pfam" id="PF00931"/>
    </source>
</evidence>
<feature type="domain" description="NB-ARC" evidence="2">
    <location>
        <begin position="151"/>
        <end position="283"/>
    </location>
</feature>
<feature type="compositionally biased region" description="Basic residues" evidence="1">
    <location>
        <begin position="7"/>
        <end position="17"/>
    </location>
</feature>
<dbReference type="Gene3D" id="3.40.50.300">
    <property type="entry name" value="P-loop containing nucleotide triphosphate hydrolases"/>
    <property type="match status" value="1"/>
</dbReference>
<dbReference type="AlphaFoldDB" id="A0A918HLY8"/>
<dbReference type="PANTHER" id="PTHR46082">
    <property type="entry name" value="ATP/GTP-BINDING PROTEIN-RELATED"/>
    <property type="match status" value="1"/>
</dbReference>
<dbReference type="SUPFAM" id="SSF48452">
    <property type="entry name" value="TPR-like"/>
    <property type="match status" value="3"/>
</dbReference>
<dbReference type="Proteomes" id="UP000646776">
    <property type="component" value="Unassembled WGS sequence"/>
</dbReference>
<dbReference type="InterPro" id="IPR019734">
    <property type="entry name" value="TPR_rpt"/>
</dbReference>
<dbReference type="EMBL" id="BMSA01000025">
    <property type="protein sequence ID" value="GGT80346.1"/>
    <property type="molecule type" value="Genomic_DNA"/>
</dbReference>
<dbReference type="Gene3D" id="1.25.40.10">
    <property type="entry name" value="Tetratricopeptide repeat domain"/>
    <property type="match status" value="2"/>
</dbReference>
<dbReference type="InterPro" id="IPR011990">
    <property type="entry name" value="TPR-like_helical_dom_sf"/>
</dbReference>
<proteinExistence type="predicted"/>
<organism evidence="3 4">
    <name type="scientific">Streptomyces phaeofaciens</name>
    <dbReference type="NCBI Taxonomy" id="68254"/>
    <lineage>
        <taxon>Bacteria</taxon>
        <taxon>Bacillati</taxon>
        <taxon>Actinomycetota</taxon>
        <taxon>Actinomycetes</taxon>
        <taxon>Kitasatosporales</taxon>
        <taxon>Streptomycetaceae</taxon>
        <taxon>Streptomyces</taxon>
    </lineage>
</organism>
<dbReference type="GO" id="GO:0043531">
    <property type="term" value="F:ADP binding"/>
    <property type="evidence" value="ECO:0007669"/>
    <property type="project" value="InterPro"/>
</dbReference>
<dbReference type="Pfam" id="PF00931">
    <property type="entry name" value="NB-ARC"/>
    <property type="match status" value="1"/>
</dbReference>
<evidence type="ECO:0000313" key="4">
    <source>
        <dbReference type="Proteomes" id="UP000646776"/>
    </source>
</evidence>
<dbReference type="SUPFAM" id="SSF52540">
    <property type="entry name" value="P-loop containing nucleoside triphosphate hydrolases"/>
    <property type="match status" value="1"/>
</dbReference>
<dbReference type="Pfam" id="PF13374">
    <property type="entry name" value="TPR_10"/>
    <property type="match status" value="4"/>
</dbReference>
<evidence type="ECO:0000256" key="1">
    <source>
        <dbReference type="SAM" id="MobiDB-lite"/>
    </source>
</evidence>
<evidence type="ECO:0000313" key="3">
    <source>
        <dbReference type="EMBL" id="GGT80346.1"/>
    </source>
</evidence>
<dbReference type="InterPro" id="IPR053137">
    <property type="entry name" value="NLR-like"/>
</dbReference>
<keyword evidence="4" id="KW-1185">Reference proteome</keyword>
<comment type="caution">
    <text evidence="3">The sequence shown here is derived from an EMBL/GenBank/DDBJ whole genome shotgun (WGS) entry which is preliminary data.</text>
</comment>
<dbReference type="PANTHER" id="PTHR46082:SF6">
    <property type="entry name" value="AAA+ ATPASE DOMAIN-CONTAINING PROTEIN-RELATED"/>
    <property type="match status" value="1"/>
</dbReference>
<dbReference type="InterPro" id="IPR002182">
    <property type="entry name" value="NB-ARC"/>
</dbReference>
<gene>
    <name evidence="3" type="ORF">GCM10010226_68720</name>
</gene>
<name>A0A918HLY8_9ACTN</name>
<reference evidence="3" key="2">
    <citation type="submission" date="2020-09" db="EMBL/GenBank/DDBJ databases">
        <authorList>
            <person name="Sun Q."/>
            <person name="Ohkuma M."/>
        </authorList>
    </citation>
    <scope>NUCLEOTIDE SEQUENCE</scope>
    <source>
        <strain evidence="3">JCM 4125</strain>
    </source>
</reference>
<protein>
    <recommendedName>
        <fullName evidence="2">NB-ARC domain-containing protein</fullName>
    </recommendedName>
</protein>
<feature type="compositionally biased region" description="Polar residues" evidence="1">
    <location>
        <begin position="40"/>
        <end position="51"/>
    </location>
</feature>
<feature type="region of interest" description="Disordered" evidence="1">
    <location>
        <begin position="1"/>
        <end position="51"/>
    </location>
</feature>
<reference evidence="3" key="1">
    <citation type="journal article" date="2014" name="Int. J. Syst. Evol. Microbiol.">
        <title>Complete genome sequence of Corynebacterium casei LMG S-19264T (=DSM 44701T), isolated from a smear-ripened cheese.</title>
        <authorList>
            <consortium name="US DOE Joint Genome Institute (JGI-PGF)"/>
            <person name="Walter F."/>
            <person name="Albersmeier A."/>
            <person name="Kalinowski J."/>
            <person name="Ruckert C."/>
        </authorList>
    </citation>
    <scope>NUCLEOTIDE SEQUENCE</scope>
    <source>
        <strain evidence="3">JCM 4125</strain>
    </source>
</reference>
<dbReference type="InterPro" id="IPR027417">
    <property type="entry name" value="P-loop_NTPase"/>
</dbReference>
<dbReference type="Pfam" id="PF13174">
    <property type="entry name" value="TPR_6"/>
    <property type="match status" value="1"/>
</dbReference>